<reference evidence="2" key="1">
    <citation type="submission" date="2024-06" db="EMBL/GenBank/DDBJ databases">
        <authorList>
            <person name="Ryan C."/>
        </authorList>
    </citation>
    <scope>NUCLEOTIDE SEQUENCE [LARGE SCALE GENOMIC DNA]</scope>
</reference>
<name>A0ABC9FN78_9POAL</name>
<dbReference type="Proteomes" id="UP001497457">
    <property type="component" value="Chromosome 7b"/>
</dbReference>
<dbReference type="PANTHER" id="PTHR32133">
    <property type="entry name" value="OS07G0120400 PROTEIN"/>
    <property type="match status" value="1"/>
</dbReference>
<accession>A0ABC9FN78</accession>
<evidence type="ECO:0000313" key="1">
    <source>
        <dbReference type="EMBL" id="CAL5078834.1"/>
    </source>
</evidence>
<evidence type="ECO:0000313" key="2">
    <source>
        <dbReference type="Proteomes" id="UP001497457"/>
    </source>
</evidence>
<proteinExistence type="predicted"/>
<gene>
    <name evidence="1" type="ORF">URODEC1_LOCUS107322</name>
</gene>
<dbReference type="EMBL" id="OZ075117">
    <property type="protein sequence ID" value="CAL5078834.1"/>
    <property type="molecule type" value="Genomic_DNA"/>
</dbReference>
<sequence length="208" mass="22785">MAPPPELMAEFVEEILLRVPPDEPAHLARAVPIIPSRGYSAAVLSAVRSCDHLHCRGGPFFVVFVSDSKGKMVRPHLYSSEEDAWNASADQGPGYISIRNRSALIGDDIYFVLIPRDTRDVVAGWVQCMDIELQTPLPFRCSVEVVGSAEGLGTIFVATDIGVFTIELKSGRERKVGECGKYYTIFSFMSFYTPDCASSLLPSPAEAH</sequence>
<protein>
    <submittedName>
        <fullName evidence="1">Uncharacterized protein</fullName>
    </submittedName>
</protein>
<keyword evidence="2" id="KW-1185">Reference proteome</keyword>
<dbReference type="PANTHER" id="PTHR32133:SF314">
    <property type="entry name" value="F-BOX DOMAIN-CONTAINING PROTEIN"/>
    <property type="match status" value="1"/>
</dbReference>
<dbReference type="AlphaFoldDB" id="A0ABC9FN78"/>
<organism evidence="1 2">
    <name type="scientific">Urochloa decumbens</name>
    <dbReference type="NCBI Taxonomy" id="240449"/>
    <lineage>
        <taxon>Eukaryota</taxon>
        <taxon>Viridiplantae</taxon>
        <taxon>Streptophyta</taxon>
        <taxon>Embryophyta</taxon>
        <taxon>Tracheophyta</taxon>
        <taxon>Spermatophyta</taxon>
        <taxon>Magnoliopsida</taxon>
        <taxon>Liliopsida</taxon>
        <taxon>Poales</taxon>
        <taxon>Poaceae</taxon>
        <taxon>PACMAD clade</taxon>
        <taxon>Panicoideae</taxon>
        <taxon>Panicodae</taxon>
        <taxon>Paniceae</taxon>
        <taxon>Melinidinae</taxon>
        <taxon>Urochloa</taxon>
    </lineage>
</organism>
<reference evidence="1 2" key="2">
    <citation type="submission" date="2024-10" db="EMBL/GenBank/DDBJ databases">
        <authorList>
            <person name="Ryan C."/>
        </authorList>
    </citation>
    <scope>NUCLEOTIDE SEQUENCE [LARGE SCALE GENOMIC DNA]</scope>
</reference>